<name>A0AC60P5H9_IXOPE</name>
<evidence type="ECO:0000313" key="1">
    <source>
        <dbReference type="EMBL" id="KAG0414368.1"/>
    </source>
</evidence>
<gene>
    <name evidence="1" type="ORF">HPB47_008497</name>
</gene>
<dbReference type="EMBL" id="JABSTQ010011185">
    <property type="protein sequence ID" value="KAG0414368.1"/>
    <property type="molecule type" value="Genomic_DNA"/>
</dbReference>
<protein>
    <submittedName>
        <fullName evidence="1">Uncharacterized protein</fullName>
    </submittedName>
</protein>
<proteinExistence type="predicted"/>
<reference evidence="1 2" key="1">
    <citation type="journal article" date="2020" name="Cell">
        <title>Large-Scale Comparative Analyses of Tick Genomes Elucidate Their Genetic Diversity and Vector Capacities.</title>
        <authorList>
            <consortium name="Tick Genome and Microbiome Consortium (TIGMIC)"/>
            <person name="Jia N."/>
            <person name="Wang J."/>
            <person name="Shi W."/>
            <person name="Du L."/>
            <person name="Sun Y."/>
            <person name="Zhan W."/>
            <person name="Jiang J.F."/>
            <person name="Wang Q."/>
            <person name="Zhang B."/>
            <person name="Ji P."/>
            <person name="Bell-Sakyi L."/>
            <person name="Cui X.M."/>
            <person name="Yuan T.T."/>
            <person name="Jiang B.G."/>
            <person name="Yang W.F."/>
            <person name="Lam T.T."/>
            <person name="Chang Q.C."/>
            <person name="Ding S.J."/>
            <person name="Wang X.J."/>
            <person name="Zhu J.G."/>
            <person name="Ruan X.D."/>
            <person name="Zhao L."/>
            <person name="Wei J.T."/>
            <person name="Ye R.Z."/>
            <person name="Que T.C."/>
            <person name="Du C.H."/>
            <person name="Zhou Y.H."/>
            <person name="Cheng J.X."/>
            <person name="Dai P.F."/>
            <person name="Guo W.B."/>
            <person name="Han X.H."/>
            <person name="Huang E.J."/>
            <person name="Li L.F."/>
            <person name="Wei W."/>
            <person name="Gao Y.C."/>
            <person name="Liu J.Z."/>
            <person name="Shao H.Z."/>
            <person name="Wang X."/>
            <person name="Wang C.C."/>
            <person name="Yang T.C."/>
            <person name="Huo Q.B."/>
            <person name="Li W."/>
            <person name="Chen H.Y."/>
            <person name="Chen S.E."/>
            <person name="Zhou L.G."/>
            <person name="Ni X.B."/>
            <person name="Tian J.H."/>
            <person name="Sheng Y."/>
            <person name="Liu T."/>
            <person name="Pan Y.S."/>
            <person name="Xia L.Y."/>
            <person name="Li J."/>
            <person name="Zhao F."/>
            <person name="Cao W.C."/>
        </authorList>
    </citation>
    <scope>NUCLEOTIDE SEQUENCE [LARGE SCALE GENOMIC DNA]</scope>
    <source>
        <strain evidence="1">Iper-2018</strain>
    </source>
</reference>
<accession>A0AC60P5H9</accession>
<dbReference type="Proteomes" id="UP000805193">
    <property type="component" value="Unassembled WGS sequence"/>
</dbReference>
<comment type="caution">
    <text evidence="1">The sequence shown here is derived from an EMBL/GenBank/DDBJ whole genome shotgun (WGS) entry which is preliminary data.</text>
</comment>
<evidence type="ECO:0000313" key="2">
    <source>
        <dbReference type="Proteomes" id="UP000805193"/>
    </source>
</evidence>
<organism evidence="1 2">
    <name type="scientific">Ixodes persulcatus</name>
    <name type="common">Taiga tick</name>
    <dbReference type="NCBI Taxonomy" id="34615"/>
    <lineage>
        <taxon>Eukaryota</taxon>
        <taxon>Metazoa</taxon>
        <taxon>Ecdysozoa</taxon>
        <taxon>Arthropoda</taxon>
        <taxon>Chelicerata</taxon>
        <taxon>Arachnida</taxon>
        <taxon>Acari</taxon>
        <taxon>Parasitiformes</taxon>
        <taxon>Ixodida</taxon>
        <taxon>Ixodoidea</taxon>
        <taxon>Ixodidae</taxon>
        <taxon>Ixodinae</taxon>
        <taxon>Ixodes</taxon>
    </lineage>
</organism>
<sequence>MDANEHPQYATAMEQDLPPLMATMEPDHPPLMPADPVSPPLMAVIDPVLPALMPAVDPNRPPRISAVDPGHPQLPSALDPDRIHWLMEATNRLLVNPYDEMRRSLQSIRECLQESENIARVLVSSLSNVARFVDFVDYAKDFEKMGGFQVVPALLDYPSASVREATCSLIAELVQNNPHCQRAAVLSLRKLLRLVEHETDEDVRLKSLYAVSCMVRQNRQAFEKFQQLGGAPVVRGILFHCESEKLKTKASFLVAALCSQEESFRSDLEVCGFVRDAVALLPRIHGTCREFVLRAMFTLASKSPQFLEATVRDALESTLQTFVHEHRGIQQFQEEVDCSFALSKVYYMKICAVSLQYLPYVDWKMENGELRMLGFIGKITHAAIDSLKLK</sequence>
<keyword evidence="2" id="KW-1185">Reference proteome</keyword>